<dbReference type="EC" id="2.6.1.16" evidence="3 10"/>
<dbReference type="CDD" id="cd00714">
    <property type="entry name" value="GFAT"/>
    <property type="match status" value="1"/>
</dbReference>
<sequence>MCGIVGYLGKNQAQNILLDGLKRLEYRGYDSAGLTVYNGSEFKTLKVKGKVAELAKLLSQQKISGTIGIAHTRWATHGEPSERNAHPHSDCQGEVFVVHNGIVENYKALKQELEKEGHKFSSETDTEVIAHLVEKFIAAGLNLESAVKKSLHLIKGTYALLIMAKIEPDKIIAARLSSPLRIGVGPDQFIIASDPSAILNYTQQLITLDDKEVAVIDQQGYHISALDGNGSVDKEIEKIEWDMTAIEKGGFDHFMLKEIFEQPETVSNSLRGRLIDQQGLAALGGLKEVETELRRIKRINLVACGTAYHACLVGEYMLEEYAGIPTEVCVASEFRYRKPILDPQTDVIIVVSQSGETADTLAAVKEAKEKDVLTLGIVNVIGSTIARETDAGVYNHAGPEIGVASTKVFISQLVVLALLTLFLGRQRQMSLVTGGRIAEELRKIPGYINQILEQNEKISQMAKDYGQFKDFFYLGRKYNFPVALEGALKLKEISYVHSEGIAAGELKHGPLAMIEKDLPSVFICPQDSVYDKNLSNMEEIKARQGKIIAIATSGDTEIAKIADEVIYIPKTLEMLTPMLAVVPLQLFAYHFANQRGLDVDKPRNLAKSVTVE</sequence>
<keyword evidence="9" id="KW-0315">Glutamine amidotransferase</keyword>
<dbReference type="NCBIfam" id="NF001484">
    <property type="entry name" value="PRK00331.1"/>
    <property type="match status" value="1"/>
</dbReference>
<protein>
    <recommendedName>
        <fullName evidence="4 10">Glutamine--fructose-6-phosphate aminotransferase [isomerizing]</fullName>
        <ecNumber evidence="3 10">2.6.1.16</ecNumber>
    </recommendedName>
    <alternativeName>
        <fullName evidence="10">D-fructose-6-phosphate amidotransferase</fullName>
    </alternativeName>
    <alternativeName>
        <fullName evidence="10">GFAT</fullName>
    </alternativeName>
    <alternativeName>
        <fullName evidence="10">Glucosamine-6-phosphate synthase</fullName>
    </alternativeName>
    <alternativeName>
        <fullName evidence="10">Hexosephosphate aminotransferase</fullName>
    </alternativeName>
    <alternativeName>
        <fullName evidence="10">L-glutamine--D-fructose-6-phosphate amidotransferase</fullName>
    </alternativeName>
</protein>
<evidence type="ECO:0000259" key="11">
    <source>
        <dbReference type="PROSITE" id="PS51278"/>
    </source>
</evidence>
<feature type="initiator methionine" description="Removed" evidence="10">
    <location>
        <position position="1"/>
    </location>
</feature>
<keyword evidence="5 10" id="KW-0963">Cytoplasm</keyword>
<evidence type="ECO:0000256" key="3">
    <source>
        <dbReference type="ARBA" id="ARBA00012916"/>
    </source>
</evidence>
<dbReference type="CDD" id="cd05009">
    <property type="entry name" value="SIS_GlmS_GlmD_2"/>
    <property type="match status" value="1"/>
</dbReference>
<proteinExistence type="inferred from homology"/>
<dbReference type="GO" id="GO:0006002">
    <property type="term" value="P:fructose 6-phosphate metabolic process"/>
    <property type="evidence" value="ECO:0007669"/>
    <property type="project" value="TreeGrafter"/>
</dbReference>
<keyword evidence="7 10" id="KW-0808">Transferase</keyword>
<evidence type="ECO:0000256" key="10">
    <source>
        <dbReference type="HAMAP-Rule" id="MF_00164"/>
    </source>
</evidence>
<dbReference type="InterPro" id="IPR029055">
    <property type="entry name" value="Ntn_hydrolases_N"/>
</dbReference>
<evidence type="ECO:0000259" key="12">
    <source>
        <dbReference type="PROSITE" id="PS51464"/>
    </source>
</evidence>
<dbReference type="PANTHER" id="PTHR10937:SF0">
    <property type="entry name" value="GLUTAMINE--FRUCTOSE-6-PHOSPHATE TRANSAMINASE (ISOMERIZING)"/>
    <property type="match status" value="1"/>
</dbReference>
<evidence type="ECO:0000256" key="6">
    <source>
        <dbReference type="ARBA" id="ARBA00022576"/>
    </source>
</evidence>
<organism evidence="13 14">
    <name type="scientific">Candidatus Buchananbacteria bacterium RIFCSPHIGHO2_01_FULL_44_11</name>
    <dbReference type="NCBI Taxonomy" id="1797535"/>
    <lineage>
        <taxon>Bacteria</taxon>
        <taxon>Candidatus Buchananiibacteriota</taxon>
    </lineage>
</organism>
<dbReference type="GO" id="GO:0097367">
    <property type="term" value="F:carbohydrate derivative binding"/>
    <property type="evidence" value="ECO:0007669"/>
    <property type="project" value="InterPro"/>
</dbReference>
<comment type="catalytic activity">
    <reaction evidence="1 10">
        <text>D-fructose 6-phosphate + L-glutamine = D-glucosamine 6-phosphate + L-glutamate</text>
        <dbReference type="Rhea" id="RHEA:13237"/>
        <dbReference type="ChEBI" id="CHEBI:29985"/>
        <dbReference type="ChEBI" id="CHEBI:58359"/>
        <dbReference type="ChEBI" id="CHEBI:58725"/>
        <dbReference type="ChEBI" id="CHEBI:61527"/>
        <dbReference type="EC" id="2.6.1.16"/>
    </reaction>
</comment>
<feature type="active site" description="Nucleophile; for GATase activity" evidence="10">
    <location>
        <position position="2"/>
    </location>
</feature>
<dbReference type="HAMAP" id="MF_00164">
    <property type="entry name" value="GlmS"/>
    <property type="match status" value="1"/>
</dbReference>
<comment type="function">
    <text evidence="10">Catalyzes the first step in hexosamine metabolism, converting fructose-6P into glucosamine-6P using glutamine as a nitrogen source.</text>
</comment>
<feature type="domain" description="SIS" evidence="12">
    <location>
        <begin position="461"/>
        <end position="602"/>
    </location>
</feature>
<dbReference type="STRING" id="1797535.A2744_04390"/>
<dbReference type="InterPro" id="IPR017932">
    <property type="entry name" value="GATase_2_dom"/>
</dbReference>
<accession>A0A1G1Y1J8</accession>
<dbReference type="NCBIfam" id="TIGR01135">
    <property type="entry name" value="glmS"/>
    <property type="match status" value="1"/>
</dbReference>
<dbReference type="GO" id="GO:0006047">
    <property type="term" value="P:UDP-N-acetylglucosamine metabolic process"/>
    <property type="evidence" value="ECO:0007669"/>
    <property type="project" value="TreeGrafter"/>
</dbReference>
<dbReference type="SUPFAM" id="SSF53697">
    <property type="entry name" value="SIS domain"/>
    <property type="match status" value="1"/>
</dbReference>
<feature type="domain" description="SIS" evidence="12">
    <location>
        <begin position="289"/>
        <end position="429"/>
    </location>
</feature>
<dbReference type="FunFam" id="3.60.20.10:FF:000006">
    <property type="entry name" value="Glutamine--fructose-6-phosphate aminotransferase [isomerizing]"/>
    <property type="match status" value="1"/>
</dbReference>
<evidence type="ECO:0000256" key="4">
    <source>
        <dbReference type="ARBA" id="ARBA00016090"/>
    </source>
</evidence>
<feature type="active site" description="For Fru-6P isomerization activity" evidence="10">
    <location>
        <position position="607"/>
    </location>
</feature>
<dbReference type="InterPro" id="IPR035466">
    <property type="entry name" value="GlmS/AgaS_SIS"/>
</dbReference>
<dbReference type="GO" id="GO:0006487">
    <property type="term" value="P:protein N-linked glycosylation"/>
    <property type="evidence" value="ECO:0007669"/>
    <property type="project" value="TreeGrafter"/>
</dbReference>
<keyword evidence="6 10" id="KW-0032">Aminotransferase</keyword>
<comment type="caution">
    <text evidence="13">The sequence shown here is derived from an EMBL/GenBank/DDBJ whole genome shotgun (WGS) entry which is preliminary data.</text>
</comment>
<dbReference type="FunFam" id="3.40.50.10490:FF:000001">
    <property type="entry name" value="Glutamine--fructose-6-phosphate aminotransferase [isomerizing]"/>
    <property type="match status" value="1"/>
</dbReference>
<dbReference type="AlphaFoldDB" id="A0A1G1Y1J8"/>
<reference evidence="13 14" key="1">
    <citation type="journal article" date="2016" name="Nat. Commun.">
        <title>Thousands of microbial genomes shed light on interconnected biogeochemical processes in an aquifer system.</title>
        <authorList>
            <person name="Anantharaman K."/>
            <person name="Brown C.T."/>
            <person name="Hug L.A."/>
            <person name="Sharon I."/>
            <person name="Castelle C.J."/>
            <person name="Probst A.J."/>
            <person name="Thomas B.C."/>
            <person name="Singh A."/>
            <person name="Wilkins M.J."/>
            <person name="Karaoz U."/>
            <person name="Brodie E.L."/>
            <person name="Williams K.H."/>
            <person name="Hubbard S.S."/>
            <person name="Banfield J.F."/>
        </authorList>
    </citation>
    <scope>NUCLEOTIDE SEQUENCE [LARGE SCALE GENOMIC DNA]</scope>
</reference>
<dbReference type="Pfam" id="PF13522">
    <property type="entry name" value="GATase_6"/>
    <property type="match status" value="1"/>
</dbReference>
<dbReference type="GO" id="GO:0046349">
    <property type="term" value="P:amino sugar biosynthetic process"/>
    <property type="evidence" value="ECO:0007669"/>
    <property type="project" value="UniProtKB-ARBA"/>
</dbReference>
<dbReference type="InterPro" id="IPR046348">
    <property type="entry name" value="SIS_dom_sf"/>
</dbReference>
<comment type="subcellular location">
    <subcellularLocation>
        <location evidence="2 10">Cytoplasm</location>
    </subcellularLocation>
</comment>
<dbReference type="FunFam" id="3.40.50.10490:FF:000002">
    <property type="entry name" value="Glutamine--fructose-6-phosphate aminotransferase [isomerizing]"/>
    <property type="match status" value="1"/>
</dbReference>
<dbReference type="InterPro" id="IPR035490">
    <property type="entry name" value="GlmS/FrlB_SIS"/>
</dbReference>
<dbReference type="Gene3D" id="3.60.20.10">
    <property type="entry name" value="Glutamine Phosphoribosylpyrophosphate, subunit 1, domain 1"/>
    <property type="match status" value="1"/>
</dbReference>
<dbReference type="GO" id="GO:0005829">
    <property type="term" value="C:cytosol"/>
    <property type="evidence" value="ECO:0007669"/>
    <property type="project" value="TreeGrafter"/>
</dbReference>
<comment type="subunit">
    <text evidence="10">Homodimer.</text>
</comment>
<evidence type="ECO:0000313" key="14">
    <source>
        <dbReference type="Proteomes" id="UP000178240"/>
    </source>
</evidence>
<dbReference type="InterPro" id="IPR001347">
    <property type="entry name" value="SIS_dom"/>
</dbReference>
<dbReference type="PANTHER" id="PTHR10937">
    <property type="entry name" value="GLUCOSAMINE--FRUCTOSE-6-PHOSPHATE AMINOTRANSFERASE, ISOMERIZING"/>
    <property type="match status" value="1"/>
</dbReference>
<dbReference type="PROSITE" id="PS51464">
    <property type="entry name" value="SIS"/>
    <property type="match status" value="2"/>
</dbReference>
<name>A0A1G1Y1J8_9BACT</name>
<evidence type="ECO:0000256" key="2">
    <source>
        <dbReference type="ARBA" id="ARBA00004496"/>
    </source>
</evidence>
<evidence type="ECO:0000256" key="1">
    <source>
        <dbReference type="ARBA" id="ARBA00001031"/>
    </source>
</evidence>
<dbReference type="EMBL" id="MHIE01000006">
    <property type="protein sequence ID" value="OGY46213.1"/>
    <property type="molecule type" value="Genomic_DNA"/>
</dbReference>
<dbReference type="Pfam" id="PF01380">
    <property type="entry name" value="SIS"/>
    <property type="match status" value="2"/>
</dbReference>
<dbReference type="GO" id="GO:0004360">
    <property type="term" value="F:glutamine-fructose-6-phosphate transaminase (isomerizing) activity"/>
    <property type="evidence" value="ECO:0007669"/>
    <property type="project" value="UniProtKB-UniRule"/>
</dbReference>
<feature type="domain" description="Glutamine amidotransferase type-2" evidence="11">
    <location>
        <begin position="2"/>
        <end position="219"/>
    </location>
</feature>
<dbReference type="SUPFAM" id="SSF56235">
    <property type="entry name" value="N-terminal nucleophile aminohydrolases (Ntn hydrolases)"/>
    <property type="match status" value="1"/>
</dbReference>
<keyword evidence="8" id="KW-0677">Repeat</keyword>
<dbReference type="GO" id="GO:0005975">
    <property type="term" value="P:carbohydrate metabolic process"/>
    <property type="evidence" value="ECO:0007669"/>
    <property type="project" value="UniProtKB-UniRule"/>
</dbReference>
<dbReference type="Proteomes" id="UP000178240">
    <property type="component" value="Unassembled WGS sequence"/>
</dbReference>
<evidence type="ECO:0000313" key="13">
    <source>
        <dbReference type="EMBL" id="OGY46213.1"/>
    </source>
</evidence>
<evidence type="ECO:0000256" key="7">
    <source>
        <dbReference type="ARBA" id="ARBA00022679"/>
    </source>
</evidence>
<dbReference type="Gene3D" id="3.40.50.10490">
    <property type="entry name" value="Glucose-6-phosphate isomerase like protein, domain 1"/>
    <property type="match status" value="2"/>
</dbReference>
<evidence type="ECO:0000256" key="5">
    <source>
        <dbReference type="ARBA" id="ARBA00022490"/>
    </source>
</evidence>
<gene>
    <name evidence="10" type="primary">glmS</name>
    <name evidence="13" type="ORF">A2744_04390</name>
</gene>
<dbReference type="InterPro" id="IPR005855">
    <property type="entry name" value="GFAT"/>
</dbReference>
<dbReference type="InterPro" id="IPR047084">
    <property type="entry name" value="GFAT_N"/>
</dbReference>
<evidence type="ECO:0000256" key="9">
    <source>
        <dbReference type="ARBA" id="ARBA00022962"/>
    </source>
</evidence>
<evidence type="ECO:0000256" key="8">
    <source>
        <dbReference type="ARBA" id="ARBA00022737"/>
    </source>
</evidence>
<dbReference type="CDD" id="cd05008">
    <property type="entry name" value="SIS_GlmS_GlmD_1"/>
    <property type="match status" value="1"/>
</dbReference>
<dbReference type="PROSITE" id="PS51278">
    <property type="entry name" value="GATASE_TYPE_2"/>
    <property type="match status" value="1"/>
</dbReference>